<comment type="caution">
    <text evidence="2">The sequence shown here is derived from an EMBL/GenBank/DDBJ whole genome shotgun (WGS) entry which is preliminary data.</text>
</comment>
<dbReference type="RefSeq" id="WP_155090961.1">
    <property type="nucleotide sequence ID" value="NZ_CP102754.1"/>
</dbReference>
<dbReference type="EMBL" id="WMJX01000002">
    <property type="protein sequence ID" value="MTG96911.1"/>
    <property type="molecule type" value="Genomic_DNA"/>
</dbReference>
<proteinExistence type="predicted"/>
<dbReference type="OrthoDB" id="56388at2"/>
<keyword evidence="3" id="KW-1185">Reference proteome</keyword>
<gene>
    <name evidence="2" type="ORF">GJV76_01910</name>
</gene>
<dbReference type="InterPro" id="IPR019734">
    <property type="entry name" value="TPR_rpt"/>
</dbReference>
<protein>
    <submittedName>
        <fullName evidence="2">Uncharacterized protein</fullName>
    </submittedName>
</protein>
<keyword evidence="1" id="KW-0802">TPR repeat</keyword>
<name>A0A6I3LK88_9FLAO</name>
<dbReference type="AlphaFoldDB" id="A0A6I3LK88"/>
<dbReference type="PROSITE" id="PS50005">
    <property type="entry name" value="TPR"/>
    <property type="match status" value="1"/>
</dbReference>
<dbReference type="InterPro" id="IPR011990">
    <property type="entry name" value="TPR-like_helical_dom_sf"/>
</dbReference>
<accession>A0A6I3LK88</accession>
<evidence type="ECO:0000313" key="3">
    <source>
        <dbReference type="Proteomes" id="UP000438760"/>
    </source>
</evidence>
<reference evidence="2 3" key="1">
    <citation type="submission" date="2019-11" db="EMBL/GenBank/DDBJ databases">
        <title>Genome of Strain BIT-d1.</title>
        <authorList>
            <person name="Yang Y."/>
        </authorList>
    </citation>
    <scope>NUCLEOTIDE SEQUENCE [LARGE SCALE GENOMIC DNA]</scope>
    <source>
        <strain evidence="2 3">BIT-d1</strain>
    </source>
</reference>
<organism evidence="2 3">
    <name type="scientific">Myroides albus</name>
    <dbReference type="NCBI Taxonomy" id="2562892"/>
    <lineage>
        <taxon>Bacteria</taxon>
        <taxon>Pseudomonadati</taxon>
        <taxon>Bacteroidota</taxon>
        <taxon>Flavobacteriia</taxon>
        <taxon>Flavobacteriales</taxon>
        <taxon>Flavobacteriaceae</taxon>
        <taxon>Myroides</taxon>
    </lineage>
</organism>
<evidence type="ECO:0000256" key="1">
    <source>
        <dbReference type="PROSITE-ProRule" id="PRU00339"/>
    </source>
</evidence>
<feature type="repeat" description="TPR" evidence="1">
    <location>
        <begin position="208"/>
        <end position="241"/>
    </location>
</feature>
<dbReference type="SUPFAM" id="SSF48452">
    <property type="entry name" value="TPR-like"/>
    <property type="match status" value="1"/>
</dbReference>
<dbReference type="Proteomes" id="UP000438760">
    <property type="component" value="Unassembled WGS sequence"/>
</dbReference>
<evidence type="ECO:0000313" key="2">
    <source>
        <dbReference type="EMBL" id="MTG96911.1"/>
    </source>
</evidence>
<sequence length="364" mass="43043">MGINHNLEIQKLLLQRKQVDDIRAGIKILKQAIQIADAHQDIDWGFDLRLRLMNEEADLFECQESFPAFSWLLEVYDANPGYFDDEDFLWFYNMMFTSCTANASISKQQMLDIAEDYKNKLIKASFSLRSYYHLLVLFYIRTKDFEKSLEFLELGKGEVIDSLSGGSNIVWEKEIKIGNLLALDRIDEALSEIREFFFVRDKHNITAFCAYLEIAFYYSKINDHENALEHLEKGIELYDHDGLYKTNSITTTKAMYMYLLYIYGKEGYLELYEELSSWGEEIEDFSLFYFSKFAAVIFRDGGKGKLSLSPRLSVYREDDNYDFAVLHEFYKNKAFELADKFDIRNENNWQRDEFERLLVNKYVE</sequence>